<keyword evidence="3" id="KW-0238">DNA-binding</keyword>
<protein>
    <submittedName>
        <fullName evidence="8">LuxR C-terminal-related transcriptional regulator</fullName>
    </submittedName>
</protein>
<evidence type="ECO:0000313" key="8">
    <source>
        <dbReference type="EMBL" id="MFC6397686.1"/>
    </source>
</evidence>
<dbReference type="Pfam" id="PF00072">
    <property type="entry name" value="Response_reg"/>
    <property type="match status" value="1"/>
</dbReference>
<dbReference type="SUPFAM" id="SSF52172">
    <property type="entry name" value="CheY-like"/>
    <property type="match status" value="1"/>
</dbReference>
<evidence type="ECO:0000256" key="3">
    <source>
        <dbReference type="ARBA" id="ARBA00023125"/>
    </source>
</evidence>
<evidence type="ECO:0000256" key="5">
    <source>
        <dbReference type="PROSITE-ProRule" id="PRU00169"/>
    </source>
</evidence>
<dbReference type="PANTHER" id="PTHR43214">
    <property type="entry name" value="TWO-COMPONENT RESPONSE REGULATOR"/>
    <property type="match status" value="1"/>
</dbReference>
<dbReference type="EMBL" id="JBHSUA010000021">
    <property type="protein sequence ID" value="MFC6397686.1"/>
    <property type="molecule type" value="Genomic_DNA"/>
</dbReference>
<dbReference type="InterPro" id="IPR000792">
    <property type="entry name" value="Tscrpt_reg_LuxR_C"/>
</dbReference>
<comment type="caution">
    <text evidence="8">The sequence shown here is derived from an EMBL/GenBank/DDBJ whole genome shotgun (WGS) entry which is preliminary data.</text>
</comment>
<dbReference type="PRINTS" id="PR00038">
    <property type="entry name" value="HTHLUXR"/>
</dbReference>
<keyword evidence="4" id="KW-0804">Transcription</keyword>
<dbReference type="SUPFAM" id="SSF46894">
    <property type="entry name" value="C-terminal effector domain of the bipartite response regulators"/>
    <property type="match status" value="1"/>
</dbReference>
<dbReference type="PROSITE" id="PS50043">
    <property type="entry name" value="HTH_LUXR_2"/>
    <property type="match status" value="1"/>
</dbReference>
<name>A0ABW1X3F1_9ACTN</name>
<dbReference type="SMART" id="SM00448">
    <property type="entry name" value="REC"/>
    <property type="match status" value="1"/>
</dbReference>
<gene>
    <name evidence="8" type="ORF">ACFP57_11930</name>
</gene>
<evidence type="ECO:0000256" key="2">
    <source>
        <dbReference type="ARBA" id="ARBA00023015"/>
    </source>
</evidence>
<feature type="domain" description="Response regulatory" evidence="7">
    <location>
        <begin position="3"/>
        <end position="125"/>
    </location>
</feature>
<dbReference type="PROSITE" id="PS50110">
    <property type="entry name" value="RESPONSE_REGULATORY"/>
    <property type="match status" value="1"/>
</dbReference>
<evidence type="ECO:0000313" key="9">
    <source>
        <dbReference type="Proteomes" id="UP001596266"/>
    </source>
</evidence>
<evidence type="ECO:0000259" key="6">
    <source>
        <dbReference type="PROSITE" id="PS50043"/>
    </source>
</evidence>
<reference evidence="9" key="1">
    <citation type="journal article" date="2019" name="Int. J. Syst. Evol. Microbiol.">
        <title>The Global Catalogue of Microorganisms (GCM) 10K type strain sequencing project: providing services to taxonomists for standard genome sequencing and annotation.</title>
        <authorList>
            <consortium name="The Broad Institute Genomics Platform"/>
            <consortium name="The Broad Institute Genome Sequencing Center for Infectious Disease"/>
            <person name="Wu L."/>
            <person name="Ma J."/>
        </authorList>
    </citation>
    <scope>NUCLEOTIDE SEQUENCE [LARGE SCALE GENOMIC DNA]</scope>
    <source>
        <strain evidence="9">CGMCC 1.15277</strain>
    </source>
</reference>
<dbReference type="InterPro" id="IPR039420">
    <property type="entry name" value="WalR-like"/>
</dbReference>
<keyword evidence="9" id="KW-1185">Reference proteome</keyword>
<dbReference type="CDD" id="cd06170">
    <property type="entry name" value="LuxR_C_like"/>
    <property type="match status" value="1"/>
</dbReference>
<dbReference type="Pfam" id="PF00196">
    <property type="entry name" value="GerE"/>
    <property type="match status" value="1"/>
</dbReference>
<dbReference type="PANTHER" id="PTHR43214:SF24">
    <property type="entry name" value="TRANSCRIPTIONAL REGULATORY PROTEIN NARL-RELATED"/>
    <property type="match status" value="1"/>
</dbReference>
<dbReference type="InterPro" id="IPR001789">
    <property type="entry name" value="Sig_transdc_resp-reg_receiver"/>
</dbReference>
<dbReference type="Proteomes" id="UP001596266">
    <property type="component" value="Unassembled WGS sequence"/>
</dbReference>
<dbReference type="InterPro" id="IPR011006">
    <property type="entry name" value="CheY-like_superfamily"/>
</dbReference>
<evidence type="ECO:0000259" key="7">
    <source>
        <dbReference type="PROSITE" id="PS50110"/>
    </source>
</evidence>
<keyword evidence="2" id="KW-0805">Transcription regulation</keyword>
<feature type="domain" description="HTH luxR-type" evidence="6">
    <location>
        <begin position="143"/>
        <end position="208"/>
    </location>
</feature>
<dbReference type="Gene3D" id="3.40.50.2300">
    <property type="match status" value="1"/>
</dbReference>
<keyword evidence="1 5" id="KW-0597">Phosphoprotein</keyword>
<proteinExistence type="predicted"/>
<sequence>MTRVAVVDDHAIVRGGLVALLSARPGIQVAGEAGTAAEAVALIDRLVTTEEGVDVVLMDLNLGTGEGGVAATRTILARHRDVRVVVLTTFDADADILDALAAGASGYMLKDSPVEELVAAIERAEPTSPALSTSVQARVVARAIRPDDQLSPRELEILAALAQGASNRQLAKELFISESTVKTHLAHLFAKLGVDNRTAAVAEGRRRRLVR</sequence>
<organism evidence="8 9">
    <name type="scientific">Luteococcus sanguinis</name>
    <dbReference type="NCBI Taxonomy" id="174038"/>
    <lineage>
        <taxon>Bacteria</taxon>
        <taxon>Bacillati</taxon>
        <taxon>Actinomycetota</taxon>
        <taxon>Actinomycetes</taxon>
        <taxon>Propionibacteriales</taxon>
        <taxon>Propionibacteriaceae</taxon>
        <taxon>Luteococcus</taxon>
    </lineage>
</organism>
<dbReference type="CDD" id="cd17535">
    <property type="entry name" value="REC_NarL-like"/>
    <property type="match status" value="1"/>
</dbReference>
<dbReference type="RefSeq" id="WP_343886152.1">
    <property type="nucleotide sequence ID" value="NZ_BAAAKI010000013.1"/>
</dbReference>
<dbReference type="InterPro" id="IPR058245">
    <property type="entry name" value="NreC/VraR/RcsB-like_REC"/>
</dbReference>
<evidence type="ECO:0000256" key="4">
    <source>
        <dbReference type="ARBA" id="ARBA00023163"/>
    </source>
</evidence>
<evidence type="ECO:0000256" key="1">
    <source>
        <dbReference type="ARBA" id="ARBA00022553"/>
    </source>
</evidence>
<dbReference type="SMART" id="SM00421">
    <property type="entry name" value="HTH_LUXR"/>
    <property type="match status" value="1"/>
</dbReference>
<dbReference type="InterPro" id="IPR016032">
    <property type="entry name" value="Sig_transdc_resp-reg_C-effctor"/>
</dbReference>
<accession>A0ABW1X3F1</accession>
<feature type="modified residue" description="4-aspartylphosphate" evidence="5">
    <location>
        <position position="59"/>
    </location>
</feature>